<protein>
    <submittedName>
        <fullName evidence="2">Uncharacterized protein</fullName>
    </submittedName>
</protein>
<keyword evidence="1" id="KW-1133">Transmembrane helix</keyword>
<feature type="transmembrane region" description="Helical" evidence="1">
    <location>
        <begin position="27"/>
        <end position="48"/>
    </location>
</feature>
<evidence type="ECO:0000256" key="1">
    <source>
        <dbReference type="SAM" id="Phobius"/>
    </source>
</evidence>
<accession>A0A0F9CMK0</accession>
<gene>
    <name evidence="2" type="ORF">LCGC14_2305950</name>
</gene>
<name>A0A0F9CMK0_9ZZZZ</name>
<dbReference type="EMBL" id="LAZR01032616">
    <property type="protein sequence ID" value="KKL50389.1"/>
    <property type="molecule type" value="Genomic_DNA"/>
</dbReference>
<feature type="transmembrane region" description="Helical" evidence="1">
    <location>
        <begin position="54"/>
        <end position="73"/>
    </location>
</feature>
<evidence type="ECO:0000313" key="2">
    <source>
        <dbReference type="EMBL" id="KKL50389.1"/>
    </source>
</evidence>
<dbReference type="AlphaFoldDB" id="A0A0F9CMK0"/>
<sequence length="178" mass="20962">MKILFFGKFRNSYKIENINPENRSFKWTLIICIDYIILFWIISFVLIFNFTLSLLIFYFGAIFVGGLTVIFIYDKTLPVLPEIDRTTKVIPDFTIEGTLTTYTQHSWLSIIILLILYSLTVQFSPFFLTIHYDITLTMLILFNLSYLPLLIKVIPKIFGLPYGRKSIKKYLKDSKLSW</sequence>
<feature type="transmembrane region" description="Helical" evidence="1">
    <location>
        <begin position="134"/>
        <end position="154"/>
    </location>
</feature>
<keyword evidence="1" id="KW-0472">Membrane</keyword>
<comment type="caution">
    <text evidence="2">The sequence shown here is derived from an EMBL/GenBank/DDBJ whole genome shotgun (WGS) entry which is preliminary data.</text>
</comment>
<feature type="transmembrane region" description="Helical" evidence="1">
    <location>
        <begin position="107"/>
        <end position="128"/>
    </location>
</feature>
<proteinExistence type="predicted"/>
<feature type="non-terminal residue" evidence="2">
    <location>
        <position position="178"/>
    </location>
</feature>
<reference evidence="2" key="1">
    <citation type="journal article" date="2015" name="Nature">
        <title>Complex archaea that bridge the gap between prokaryotes and eukaryotes.</title>
        <authorList>
            <person name="Spang A."/>
            <person name="Saw J.H."/>
            <person name="Jorgensen S.L."/>
            <person name="Zaremba-Niedzwiedzka K."/>
            <person name="Martijn J."/>
            <person name="Lind A.E."/>
            <person name="van Eijk R."/>
            <person name="Schleper C."/>
            <person name="Guy L."/>
            <person name="Ettema T.J."/>
        </authorList>
    </citation>
    <scope>NUCLEOTIDE SEQUENCE</scope>
</reference>
<organism evidence="2">
    <name type="scientific">marine sediment metagenome</name>
    <dbReference type="NCBI Taxonomy" id="412755"/>
    <lineage>
        <taxon>unclassified sequences</taxon>
        <taxon>metagenomes</taxon>
        <taxon>ecological metagenomes</taxon>
    </lineage>
</organism>
<keyword evidence="1" id="KW-0812">Transmembrane</keyword>